<accession>A0AAD8CRU0</accession>
<evidence type="ECO:0000256" key="1">
    <source>
        <dbReference type="ARBA" id="ARBA00009921"/>
    </source>
</evidence>
<dbReference type="PANTHER" id="PTHR11046:SF0">
    <property type="entry name" value="OLIGORIBONUCLEASE, MITOCHONDRIAL"/>
    <property type="match status" value="1"/>
</dbReference>
<dbReference type="InterPro" id="IPR013520">
    <property type="entry name" value="Ribonucl_H"/>
</dbReference>
<dbReference type="Pfam" id="PF00929">
    <property type="entry name" value="RNase_T"/>
    <property type="match status" value="1"/>
</dbReference>
<keyword evidence="2" id="KW-0540">Nuclease</keyword>
<dbReference type="InterPro" id="IPR036397">
    <property type="entry name" value="RNaseH_sf"/>
</dbReference>
<evidence type="ECO:0000256" key="5">
    <source>
        <dbReference type="ARBA" id="ARBA00046824"/>
    </source>
</evidence>
<dbReference type="EMBL" id="JAGXEW010000028">
    <property type="protein sequence ID" value="KAK1156024.1"/>
    <property type="molecule type" value="Genomic_DNA"/>
</dbReference>
<dbReference type="GO" id="GO:0000175">
    <property type="term" value="F:3'-5'-RNA exonuclease activity"/>
    <property type="evidence" value="ECO:0007669"/>
    <property type="project" value="InterPro"/>
</dbReference>
<comment type="function">
    <text evidence="6">3'-to-5'exoribonuclease that preferentially degrades DNA and RNA oligonucleotides composed of only two nucleotides. Binds and degrades longer oligonucleotides with a lower affinity. Plays dual roles in mitochondria, scavenging nanoRNAs (small RNA oligonucleotides of &lt;5 nucleotides) that are produced by the degradosome and clearing short RNAs that are generated by RNA processing. Essential for correct initiation of mitochondrial transcription, degrading mitochondrial RNA dinucleotides to prevent RNA-primed transcription at non-canonical sites in the mitochondrial genome. Essential for embryonic development.</text>
</comment>
<dbReference type="NCBIfam" id="NF003765">
    <property type="entry name" value="PRK05359.1"/>
    <property type="match status" value="1"/>
</dbReference>
<dbReference type="HAMAP" id="MF_00045">
    <property type="entry name" value="Oligoribonuclease"/>
    <property type="match status" value="1"/>
</dbReference>
<dbReference type="InterPro" id="IPR022894">
    <property type="entry name" value="Oligoribonuclease"/>
</dbReference>
<dbReference type="FunFam" id="3.30.420.10:FF:000003">
    <property type="entry name" value="Oligoribonuclease"/>
    <property type="match status" value="1"/>
</dbReference>
<evidence type="ECO:0000256" key="2">
    <source>
        <dbReference type="ARBA" id="ARBA00022722"/>
    </source>
</evidence>
<comment type="caution">
    <text evidence="11">The sequence shown here is derived from an EMBL/GenBank/DDBJ whole genome shotgun (WGS) entry which is preliminary data.</text>
</comment>
<evidence type="ECO:0000256" key="9">
    <source>
        <dbReference type="ARBA" id="ARBA00079573"/>
    </source>
</evidence>
<comment type="subunit">
    <text evidence="5">Homodimer. Homotetramer.</text>
</comment>
<evidence type="ECO:0000256" key="4">
    <source>
        <dbReference type="ARBA" id="ARBA00022839"/>
    </source>
</evidence>
<evidence type="ECO:0000259" key="10">
    <source>
        <dbReference type="SMART" id="SM00479"/>
    </source>
</evidence>
<dbReference type="GO" id="GO:0005739">
    <property type="term" value="C:mitochondrion"/>
    <property type="evidence" value="ECO:0007669"/>
    <property type="project" value="TreeGrafter"/>
</dbReference>
<organism evidence="11 12">
    <name type="scientific">Acipenser oxyrinchus oxyrinchus</name>
    <dbReference type="NCBI Taxonomy" id="40147"/>
    <lineage>
        <taxon>Eukaryota</taxon>
        <taxon>Metazoa</taxon>
        <taxon>Chordata</taxon>
        <taxon>Craniata</taxon>
        <taxon>Vertebrata</taxon>
        <taxon>Euteleostomi</taxon>
        <taxon>Actinopterygii</taxon>
        <taxon>Chondrostei</taxon>
        <taxon>Acipenseriformes</taxon>
        <taxon>Acipenseridae</taxon>
        <taxon>Acipenser</taxon>
    </lineage>
</organism>
<evidence type="ECO:0000256" key="6">
    <source>
        <dbReference type="ARBA" id="ARBA00057450"/>
    </source>
</evidence>
<feature type="domain" description="Exonuclease" evidence="10">
    <location>
        <begin position="107"/>
        <end position="281"/>
    </location>
</feature>
<dbReference type="AlphaFoldDB" id="A0AAD8CRU0"/>
<gene>
    <name evidence="11" type="primary">REXO2</name>
    <name evidence="11" type="ORF">AOXY_G26101</name>
</gene>
<dbReference type="CDD" id="cd06135">
    <property type="entry name" value="Orn"/>
    <property type="match status" value="1"/>
</dbReference>
<dbReference type="Proteomes" id="UP001230051">
    <property type="component" value="Unassembled WGS sequence"/>
</dbReference>
<protein>
    <recommendedName>
        <fullName evidence="7">Oligoribonuclease, mitochondrial</fullName>
    </recommendedName>
    <alternativeName>
        <fullName evidence="8">RNA exonuclease 2 homolog</fullName>
    </alternativeName>
    <alternativeName>
        <fullName evidence="9">Small fragment nuclease</fullName>
    </alternativeName>
</protein>
<evidence type="ECO:0000313" key="11">
    <source>
        <dbReference type="EMBL" id="KAK1156024.1"/>
    </source>
</evidence>
<proteinExistence type="inferred from homology"/>
<dbReference type="InterPro" id="IPR012337">
    <property type="entry name" value="RNaseH-like_sf"/>
</dbReference>
<keyword evidence="4" id="KW-0269">Exonuclease</keyword>
<dbReference type="GO" id="GO:0003676">
    <property type="term" value="F:nucleic acid binding"/>
    <property type="evidence" value="ECO:0007669"/>
    <property type="project" value="InterPro"/>
</dbReference>
<evidence type="ECO:0000256" key="8">
    <source>
        <dbReference type="ARBA" id="ARBA00079509"/>
    </source>
</evidence>
<dbReference type="SMART" id="SM00479">
    <property type="entry name" value="EXOIII"/>
    <property type="match status" value="1"/>
</dbReference>
<comment type="similarity">
    <text evidence="1">Belongs to the oligoribonuclease family.</text>
</comment>
<keyword evidence="12" id="KW-1185">Reference proteome</keyword>
<name>A0AAD8CRU0_ACIOX</name>
<reference evidence="11" key="1">
    <citation type="submission" date="2022-02" db="EMBL/GenBank/DDBJ databases">
        <title>Atlantic sturgeon de novo genome assembly.</title>
        <authorList>
            <person name="Stock M."/>
            <person name="Klopp C."/>
            <person name="Guiguen Y."/>
            <person name="Cabau C."/>
            <person name="Parinello H."/>
            <person name="Santidrian Yebra-Pimentel E."/>
            <person name="Kuhl H."/>
            <person name="Dirks R.P."/>
            <person name="Guessner J."/>
            <person name="Wuertz S."/>
            <person name="Du K."/>
            <person name="Schartl M."/>
        </authorList>
    </citation>
    <scope>NUCLEOTIDE SEQUENCE</scope>
    <source>
        <strain evidence="11">STURGEONOMICS-FGT-2020</strain>
        <tissue evidence="11">Whole blood</tissue>
    </source>
</reference>
<evidence type="ECO:0000313" key="12">
    <source>
        <dbReference type="Proteomes" id="UP001230051"/>
    </source>
</evidence>
<evidence type="ECO:0000256" key="3">
    <source>
        <dbReference type="ARBA" id="ARBA00022801"/>
    </source>
</evidence>
<evidence type="ECO:0000256" key="7">
    <source>
        <dbReference type="ARBA" id="ARBA00068437"/>
    </source>
</evidence>
<dbReference type="Gene3D" id="3.30.420.10">
    <property type="entry name" value="Ribonuclease H-like superfamily/Ribonuclease H"/>
    <property type="match status" value="1"/>
</dbReference>
<keyword evidence="3" id="KW-0378">Hydrolase</keyword>
<dbReference type="PANTHER" id="PTHR11046">
    <property type="entry name" value="OLIGORIBONUCLEASE, MITOCHONDRIAL"/>
    <property type="match status" value="1"/>
</dbReference>
<dbReference type="SUPFAM" id="SSF53098">
    <property type="entry name" value="Ribonuclease H-like"/>
    <property type="match status" value="1"/>
</dbReference>
<sequence length="301" mass="33820">MTVYMRTAWKRIRAGVRPLLFTGPNACHCAFRLPVSPFSVVGPRGLEAAAALTTAAPRLRPVVTSKPKAPRRPCLAFDRFLAGSPASNFSTTMTASTTSPKESMAQRLVWVDLEMTGLDIDKDAIIEMACLITDSDLNIIAEGPNLIINQPDELLDGMSDWCKEHHGESGLTWAVRESRISLQKAEYEFLSFVRQHTPPGLCPLAGNSVHADKKFLDKYMPQFMRHLHYRIIDVSTIKELCRRWFPEEYNLAPRKQASHRALGDIQESIKELQFYRESVFKTTAEKKRRVVENGGSGKTVS</sequence>